<feature type="compositionally biased region" description="Pro residues" evidence="1">
    <location>
        <begin position="1"/>
        <end position="16"/>
    </location>
</feature>
<feature type="compositionally biased region" description="Acidic residues" evidence="1">
    <location>
        <begin position="173"/>
        <end position="182"/>
    </location>
</feature>
<feature type="compositionally biased region" description="Low complexity" evidence="1">
    <location>
        <begin position="228"/>
        <end position="240"/>
    </location>
</feature>
<feature type="compositionally biased region" description="Acidic residues" evidence="1">
    <location>
        <begin position="53"/>
        <end position="75"/>
    </location>
</feature>
<feature type="compositionally biased region" description="Basic and acidic residues" evidence="1">
    <location>
        <begin position="183"/>
        <end position="197"/>
    </location>
</feature>
<evidence type="ECO:0000313" key="3">
    <source>
        <dbReference type="Proteomes" id="UP000287033"/>
    </source>
</evidence>
<evidence type="ECO:0000313" key="2">
    <source>
        <dbReference type="EMBL" id="GCC44064.1"/>
    </source>
</evidence>
<name>A0A401TN56_CHIPU</name>
<dbReference type="OrthoDB" id="308383at2759"/>
<feature type="compositionally biased region" description="Basic and acidic residues" evidence="1">
    <location>
        <begin position="281"/>
        <end position="292"/>
    </location>
</feature>
<feature type="region of interest" description="Disordered" evidence="1">
    <location>
        <begin position="1"/>
        <end position="101"/>
    </location>
</feature>
<dbReference type="STRING" id="137246.A0A401TN56"/>
<feature type="compositionally biased region" description="Gly residues" evidence="1">
    <location>
        <begin position="269"/>
        <end position="279"/>
    </location>
</feature>
<feature type="non-terminal residue" evidence="2">
    <location>
        <position position="341"/>
    </location>
</feature>
<dbReference type="EMBL" id="BEZZ01129414">
    <property type="protein sequence ID" value="GCC44064.1"/>
    <property type="molecule type" value="Genomic_DNA"/>
</dbReference>
<comment type="caution">
    <text evidence="2">The sequence shown here is derived from an EMBL/GenBank/DDBJ whole genome shotgun (WGS) entry which is preliminary data.</text>
</comment>
<dbReference type="Proteomes" id="UP000287033">
    <property type="component" value="Unassembled WGS sequence"/>
</dbReference>
<gene>
    <name evidence="2" type="ORF">chiPu_0028338</name>
</gene>
<accession>A0A401TN56</accession>
<proteinExistence type="predicted"/>
<reference evidence="2 3" key="1">
    <citation type="journal article" date="2018" name="Nat. Ecol. Evol.">
        <title>Shark genomes provide insights into elasmobranch evolution and the origin of vertebrates.</title>
        <authorList>
            <person name="Hara Y"/>
            <person name="Yamaguchi K"/>
            <person name="Onimaru K"/>
            <person name="Kadota M"/>
            <person name="Koyanagi M"/>
            <person name="Keeley SD"/>
            <person name="Tatsumi K"/>
            <person name="Tanaka K"/>
            <person name="Motone F"/>
            <person name="Kageyama Y"/>
            <person name="Nozu R"/>
            <person name="Adachi N"/>
            <person name="Nishimura O"/>
            <person name="Nakagawa R"/>
            <person name="Tanegashima C"/>
            <person name="Kiyatake I"/>
            <person name="Matsumoto R"/>
            <person name="Murakumo K"/>
            <person name="Nishida K"/>
            <person name="Terakita A"/>
            <person name="Kuratani S"/>
            <person name="Sato K"/>
            <person name="Hyodo S Kuraku.S."/>
        </authorList>
    </citation>
    <scope>NUCLEOTIDE SEQUENCE [LARGE SCALE GENOMIC DNA]</scope>
</reference>
<organism evidence="2 3">
    <name type="scientific">Chiloscyllium punctatum</name>
    <name type="common">Brownbanded bambooshark</name>
    <name type="synonym">Hemiscyllium punctatum</name>
    <dbReference type="NCBI Taxonomy" id="137246"/>
    <lineage>
        <taxon>Eukaryota</taxon>
        <taxon>Metazoa</taxon>
        <taxon>Chordata</taxon>
        <taxon>Craniata</taxon>
        <taxon>Vertebrata</taxon>
        <taxon>Chondrichthyes</taxon>
        <taxon>Elasmobranchii</taxon>
        <taxon>Galeomorphii</taxon>
        <taxon>Galeoidea</taxon>
        <taxon>Orectolobiformes</taxon>
        <taxon>Hemiscylliidae</taxon>
        <taxon>Chiloscyllium</taxon>
    </lineage>
</organism>
<keyword evidence="3" id="KW-1185">Reference proteome</keyword>
<protein>
    <submittedName>
        <fullName evidence="2">Uncharacterized protein</fullName>
    </submittedName>
</protein>
<dbReference type="AlphaFoldDB" id="A0A401TN56"/>
<feature type="compositionally biased region" description="Pro residues" evidence="1">
    <location>
        <begin position="199"/>
        <end position="210"/>
    </location>
</feature>
<feature type="region of interest" description="Disordered" evidence="1">
    <location>
        <begin position="168"/>
        <end position="308"/>
    </location>
</feature>
<sequence>MVLADSPPPVPSPPPAVGEENSEISERPSPAGSDARTAAVTGRASKRVSFSLSEEEEEETETETETEEEESEEEVALVCRSPVEPSTRTLRPREAPSSTVLNLPLDHAALVKAPPSEGECLRLREQLGATSLLALANTTLPAAPAPSPDKGVDLAALADIALTIGEAASELDVPSEEEEGEGEGPRLERLFHLEHSYAKPPPSPRRPAPVPSLHRPDALPAESPGEPPAVLEAPEEVVPARSPQGSVPSPPQDPRPQRRRRRRPSAEAGGVGAAEGPPGGKRLEPGEVRPKPGEGVGPASTSAGGGFEARSEFEEMAVLYDIWNSGVDPEDVHYLRVTYER</sequence>
<evidence type="ECO:0000256" key="1">
    <source>
        <dbReference type="SAM" id="MobiDB-lite"/>
    </source>
</evidence>